<evidence type="ECO:0000256" key="3">
    <source>
        <dbReference type="ARBA" id="ARBA00022692"/>
    </source>
</evidence>
<accession>A0A953NE09</accession>
<proteinExistence type="predicted"/>
<evidence type="ECO:0000256" key="6">
    <source>
        <dbReference type="SAM" id="Phobius"/>
    </source>
</evidence>
<keyword evidence="4 6" id="KW-1133">Transmembrane helix</keyword>
<evidence type="ECO:0000259" key="7">
    <source>
        <dbReference type="PROSITE" id="PS50850"/>
    </source>
</evidence>
<feature type="transmembrane region" description="Helical" evidence="6">
    <location>
        <begin position="146"/>
        <end position="165"/>
    </location>
</feature>
<dbReference type="AlphaFoldDB" id="A0A953NE09"/>
<evidence type="ECO:0000256" key="4">
    <source>
        <dbReference type="ARBA" id="ARBA00022989"/>
    </source>
</evidence>
<dbReference type="PANTHER" id="PTHR43124:SF3">
    <property type="entry name" value="CHLORAMPHENICOL EFFLUX PUMP RV0191"/>
    <property type="match status" value="1"/>
</dbReference>
<dbReference type="PANTHER" id="PTHR43124">
    <property type="entry name" value="PURINE EFFLUX PUMP PBUE"/>
    <property type="match status" value="1"/>
</dbReference>
<dbReference type="InterPro" id="IPR036259">
    <property type="entry name" value="MFS_trans_sf"/>
</dbReference>
<feature type="transmembrane region" description="Helical" evidence="6">
    <location>
        <begin position="223"/>
        <end position="245"/>
    </location>
</feature>
<dbReference type="RefSeq" id="WP_259662021.1">
    <property type="nucleotide sequence ID" value="NZ_JAHXRI010000010.1"/>
</dbReference>
<evidence type="ECO:0000256" key="2">
    <source>
        <dbReference type="ARBA" id="ARBA00022475"/>
    </source>
</evidence>
<keyword evidence="2" id="KW-1003">Cell membrane</keyword>
<dbReference type="InterPro" id="IPR020846">
    <property type="entry name" value="MFS_dom"/>
</dbReference>
<keyword evidence="3 6" id="KW-0812">Transmembrane</keyword>
<dbReference type="Gene3D" id="1.20.1250.20">
    <property type="entry name" value="MFS general substrate transporter like domains"/>
    <property type="match status" value="2"/>
</dbReference>
<feature type="transmembrane region" description="Helical" evidence="6">
    <location>
        <begin position="294"/>
        <end position="314"/>
    </location>
</feature>
<dbReference type="Proteomes" id="UP000739565">
    <property type="component" value="Unassembled WGS sequence"/>
</dbReference>
<name>A0A953NE09_9BURK</name>
<keyword evidence="5 6" id="KW-0472">Membrane</keyword>
<dbReference type="InterPro" id="IPR050189">
    <property type="entry name" value="MFS_Efflux_Transporters"/>
</dbReference>
<comment type="caution">
    <text evidence="8">The sequence shown here is derived from an EMBL/GenBank/DDBJ whole genome shotgun (WGS) entry which is preliminary data.</text>
</comment>
<organism evidence="8 9">
    <name type="scientific">Zwartia hollandica</name>
    <dbReference type="NCBI Taxonomy" id="324606"/>
    <lineage>
        <taxon>Bacteria</taxon>
        <taxon>Pseudomonadati</taxon>
        <taxon>Pseudomonadota</taxon>
        <taxon>Betaproteobacteria</taxon>
        <taxon>Burkholderiales</taxon>
        <taxon>Alcaligenaceae</taxon>
        <taxon>Zwartia</taxon>
    </lineage>
</organism>
<dbReference type="PROSITE" id="PS50850">
    <property type="entry name" value="MFS"/>
    <property type="match status" value="1"/>
</dbReference>
<dbReference type="InterPro" id="IPR011701">
    <property type="entry name" value="MFS"/>
</dbReference>
<evidence type="ECO:0000313" key="8">
    <source>
        <dbReference type="EMBL" id="MBZ1351630.1"/>
    </source>
</evidence>
<feature type="transmembrane region" description="Helical" evidence="6">
    <location>
        <begin position="92"/>
        <end position="111"/>
    </location>
</feature>
<feature type="transmembrane region" description="Helical" evidence="6">
    <location>
        <begin position="265"/>
        <end position="282"/>
    </location>
</feature>
<comment type="subcellular location">
    <subcellularLocation>
        <location evidence="1">Cell membrane</location>
        <topology evidence="1">Multi-pass membrane protein</topology>
    </subcellularLocation>
</comment>
<dbReference type="Pfam" id="PF07690">
    <property type="entry name" value="MFS_1"/>
    <property type="match status" value="1"/>
</dbReference>
<dbReference type="SUPFAM" id="SSF103473">
    <property type="entry name" value="MFS general substrate transporter"/>
    <property type="match status" value="1"/>
</dbReference>
<dbReference type="EMBL" id="JAHXRI010000010">
    <property type="protein sequence ID" value="MBZ1351630.1"/>
    <property type="molecule type" value="Genomic_DNA"/>
</dbReference>
<feature type="transmembrane region" description="Helical" evidence="6">
    <location>
        <begin position="117"/>
        <end position="134"/>
    </location>
</feature>
<feature type="domain" description="Major facilitator superfamily (MFS) profile" evidence="7">
    <location>
        <begin position="22"/>
        <end position="413"/>
    </location>
</feature>
<dbReference type="GO" id="GO:0022857">
    <property type="term" value="F:transmembrane transporter activity"/>
    <property type="evidence" value="ECO:0007669"/>
    <property type="project" value="InterPro"/>
</dbReference>
<reference evidence="8" key="1">
    <citation type="submission" date="2021-07" db="EMBL/GenBank/DDBJ databases">
        <title>New genus and species of the family Alcaligenaceae.</title>
        <authorList>
            <person name="Hahn M.W."/>
        </authorList>
    </citation>
    <scope>NUCLEOTIDE SEQUENCE</scope>
    <source>
        <strain evidence="8">LF4-65</strain>
    </source>
</reference>
<feature type="transmembrane region" description="Helical" evidence="6">
    <location>
        <begin position="12"/>
        <end position="32"/>
    </location>
</feature>
<feature type="transmembrane region" description="Helical" evidence="6">
    <location>
        <begin position="348"/>
        <end position="371"/>
    </location>
</feature>
<protein>
    <submittedName>
        <fullName evidence="8">MFS transporter</fullName>
    </submittedName>
</protein>
<dbReference type="GO" id="GO:0005886">
    <property type="term" value="C:plasma membrane"/>
    <property type="evidence" value="ECO:0007669"/>
    <property type="project" value="UniProtKB-SubCell"/>
</dbReference>
<feature type="transmembrane region" description="Helical" evidence="6">
    <location>
        <begin position="320"/>
        <end position="336"/>
    </location>
</feature>
<keyword evidence="9" id="KW-1185">Reference proteome</keyword>
<sequence>MTSVSSSPSPSAMPTGFVALRIVLVFAVGYFLSYAMRSVNAAIAPLLVSDLNLSASELGWLSSAYILSFAAMQIPVGVWLDRYGARRTESALLLIAAAGAALTAIGETLLIQSLGRILIGIGVSACLMASYSYFRRCFPPERQPRLVMYMLISGTSGALMASQPALALAEWVGWRHVFSLTALLFLFSAIAIFVFTGDLDRQTSASKTQISNAGFFSLCRHPFMLRVLPATVFTIGGFGALQTLWAGPWFTQVLGMSPDRASQTLLYMNASILCSYFLMGELSPRLIKRGVSLLNQSLGALIWLPVCLGIITFWQHSASWILWLIIAPAIPAMFLLQTQAALEFPREVAGRVLTTYNLLVFAGTFIVQWGFGALTDLFQRLNNNPSQSLTYAMTCLVILQAGGLLWFFVKKPDGSIRT</sequence>
<evidence type="ECO:0000313" key="9">
    <source>
        <dbReference type="Proteomes" id="UP000739565"/>
    </source>
</evidence>
<feature type="transmembrane region" description="Helical" evidence="6">
    <location>
        <begin position="391"/>
        <end position="409"/>
    </location>
</feature>
<evidence type="ECO:0000256" key="5">
    <source>
        <dbReference type="ARBA" id="ARBA00023136"/>
    </source>
</evidence>
<feature type="transmembrane region" description="Helical" evidence="6">
    <location>
        <begin position="177"/>
        <end position="197"/>
    </location>
</feature>
<gene>
    <name evidence="8" type="ORF">KZZ10_13340</name>
</gene>
<evidence type="ECO:0000256" key="1">
    <source>
        <dbReference type="ARBA" id="ARBA00004651"/>
    </source>
</evidence>